<reference evidence="1 2" key="1">
    <citation type="journal article" date="2013" name="PLoS ONE">
        <title>Cultivation and Complete Genome Sequencing of Gloeobacter kilaueensis sp. nov., from a Lava Cave in Kilauea Caldera, Hawai'i.</title>
        <authorList>
            <person name="Saw J.H."/>
            <person name="Schatz M."/>
            <person name="Brown M.V."/>
            <person name="Kunkel D.D."/>
            <person name="Foster J.S."/>
            <person name="Shick H."/>
            <person name="Christensen S."/>
            <person name="Hou S."/>
            <person name="Wan X."/>
            <person name="Donachie S.P."/>
        </authorList>
    </citation>
    <scope>NUCLEOTIDE SEQUENCE [LARGE SCALE GENOMIC DNA]</scope>
    <source>
        <strain evidence="2">JS</strain>
    </source>
</reference>
<gene>
    <name evidence="1" type="ORF">GKIL_0898</name>
</gene>
<accession>U5QHN5</accession>
<dbReference type="KEGG" id="glj:GKIL_0898"/>
<evidence type="ECO:0000313" key="2">
    <source>
        <dbReference type="Proteomes" id="UP000017396"/>
    </source>
</evidence>
<dbReference type="EMBL" id="CP003587">
    <property type="protein sequence ID" value="AGY57144.1"/>
    <property type="molecule type" value="Genomic_DNA"/>
</dbReference>
<dbReference type="AlphaFoldDB" id="U5QHN5"/>
<name>U5QHN5_GLOK1</name>
<keyword evidence="2" id="KW-1185">Reference proteome</keyword>
<dbReference type="HOGENOM" id="CLU_833572_0_0_3"/>
<organism evidence="1 2">
    <name type="scientific">Gloeobacter kilaueensis (strain ATCC BAA-2537 / CCAP 1431/1 / ULC 316 / JS1)</name>
    <dbReference type="NCBI Taxonomy" id="1183438"/>
    <lineage>
        <taxon>Bacteria</taxon>
        <taxon>Bacillati</taxon>
        <taxon>Cyanobacteriota</taxon>
        <taxon>Cyanophyceae</taxon>
        <taxon>Gloeobacterales</taxon>
        <taxon>Gloeobacteraceae</taxon>
        <taxon>Gloeobacter</taxon>
    </lineage>
</organism>
<evidence type="ECO:0000313" key="1">
    <source>
        <dbReference type="EMBL" id="AGY57144.1"/>
    </source>
</evidence>
<dbReference type="RefSeq" id="WP_023172202.1">
    <property type="nucleotide sequence ID" value="NC_022600.1"/>
</dbReference>
<dbReference type="STRING" id="1183438.GKIL_0898"/>
<dbReference type="Proteomes" id="UP000017396">
    <property type="component" value="Chromosome"/>
</dbReference>
<sequence length="333" mass="34114">MIDLAADTKTIFLSDFAQQANLSASGAAPVAIQVIFNERTSPDVTRFGAVAQERFYSALAAATVAGTIQRGGTTLVTRLPSIGADQLFDVTAARPFGADGALVELVLANPRDPASQLGLVASGPTFCQVRAAATLTLFVAIQWRGINDVPAGVTGGVTVEMAPFDAASKIDLVGYGPTQGAPGNAFVEIDISPEATAPLGIYSTTLTAYLDRGQPTEQLLGTQAIQIQVLPQAAALTQVIDPVPVAAGSTGPLTVNFTNRLTGGAISIQIPPASLPPGITVQSYGPVAANNASASAVIAVDSTVAPRFYLIPVLCTDSTGGPIDPLTFRLQVK</sequence>
<protein>
    <submittedName>
        <fullName evidence="1">Uncharacterized protein</fullName>
    </submittedName>
</protein>
<proteinExistence type="predicted"/>